<keyword evidence="9" id="KW-1185">Reference proteome</keyword>
<evidence type="ECO:0000256" key="3">
    <source>
        <dbReference type="ARBA" id="ARBA00022692"/>
    </source>
</evidence>
<sequence>MLQFALLIVIGFFVGLFVISMGGGGGAIYLGVLTAVFNLAPASAAATSIVTALPSLAIGSWLYYRQGQINFHLGNTMLISAIPSVIIGALIAPFIPTKLYNLIIGLILFVLGVQVLYKLKANSRTQNPHSSKVLPLIFGAISGLMVGVAGLSGGGPITAGLLLMGASMIQASATSSYVLICMSIIGALTHLSGGQIDWSVGICLMAGSIIGAAIAPKLMKKFAVGNGAVVLKVIMGVLLIFMGIKTFLN</sequence>
<keyword evidence="3 6" id="KW-0812">Transmembrane</keyword>
<dbReference type="Proteomes" id="UP000076244">
    <property type="component" value="Chromosome"/>
</dbReference>
<evidence type="ECO:0000256" key="2">
    <source>
        <dbReference type="ARBA" id="ARBA00009142"/>
    </source>
</evidence>
<evidence type="ECO:0000313" key="7">
    <source>
        <dbReference type="EMBL" id="AMV63083.1"/>
    </source>
</evidence>
<evidence type="ECO:0000313" key="10">
    <source>
        <dbReference type="Proteomes" id="UP000076405"/>
    </source>
</evidence>
<dbReference type="PANTHER" id="PTHR43701">
    <property type="entry name" value="MEMBRANE TRANSPORTER PROTEIN MJ0441-RELATED"/>
    <property type="match status" value="1"/>
</dbReference>
<evidence type="ECO:0000313" key="9">
    <source>
        <dbReference type="Proteomes" id="UP000076244"/>
    </source>
</evidence>
<evidence type="ECO:0000256" key="5">
    <source>
        <dbReference type="ARBA" id="ARBA00023136"/>
    </source>
</evidence>
<dbReference type="RefSeq" id="WP_056986037.1">
    <property type="nucleotide sequence ID" value="NZ_BAAAXI010000186.1"/>
</dbReference>
<keyword evidence="6" id="KW-1003">Cell membrane</keyword>
<dbReference type="Proteomes" id="UP000076405">
    <property type="component" value="Chromosome"/>
</dbReference>
<name>A0A0R2HUC5_9LACO</name>
<feature type="transmembrane region" description="Helical" evidence="6">
    <location>
        <begin position="44"/>
        <end position="63"/>
    </location>
</feature>
<feature type="transmembrane region" description="Helical" evidence="6">
    <location>
        <begin position="198"/>
        <end position="215"/>
    </location>
</feature>
<reference evidence="9 10" key="1">
    <citation type="journal article" date="2016" name="PLoS ONE">
        <title>The Identification of Novel Diagnostic Marker Genes for the Detection of Beer Spoiling Pediococcus damnosus Strains Using the BlAst Diagnostic Gene findEr.</title>
        <authorList>
            <person name="Behr J."/>
            <person name="Geissler A.J."/>
            <person name="Schmid J."/>
            <person name="Zehe A."/>
            <person name="Vogel R.F."/>
        </authorList>
    </citation>
    <scope>NUCLEOTIDE SEQUENCE [LARGE SCALE GENOMIC DNA]</scope>
    <source>
        <strain evidence="7 10">TMW 2.1533</strain>
        <strain evidence="8 9">TMW 2.1535</strain>
    </source>
</reference>
<evidence type="ECO:0000313" key="8">
    <source>
        <dbReference type="EMBL" id="AMV67026.1"/>
    </source>
</evidence>
<organism evidence="7 10">
    <name type="scientific">Pediococcus damnosus</name>
    <dbReference type="NCBI Taxonomy" id="51663"/>
    <lineage>
        <taxon>Bacteria</taxon>
        <taxon>Bacillati</taxon>
        <taxon>Bacillota</taxon>
        <taxon>Bacilli</taxon>
        <taxon>Lactobacillales</taxon>
        <taxon>Lactobacillaceae</taxon>
        <taxon>Pediococcus</taxon>
    </lineage>
</organism>
<comment type="subcellular location">
    <subcellularLocation>
        <location evidence="6">Cell membrane</location>
        <topology evidence="6">Multi-pass membrane protein</topology>
    </subcellularLocation>
    <subcellularLocation>
        <location evidence="1">Membrane</location>
        <topology evidence="1">Multi-pass membrane protein</topology>
    </subcellularLocation>
</comment>
<dbReference type="EMBL" id="CP012288">
    <property type="protein sequence ID" value="AMV67026.1"/>
    <property type="molecule type" value="Genomic_DNA"/>
</dbReference>
<protein>
    <recommendedName>
        <fullName evidence="6">Probable membrane transporter protein</fullName>
    </recommendedName>
</protein>
<feature type="transmembrane region" description="Helical" evidence="6">
    <location>
        <begin position="222"/>
        <end position="244"/>
    </location>
</feature>
<dbReference type="Pfam" id="PF01925">
    <property type="entry name" value="TauE"/>
    <property type="match status" value="1"/>
</dbReference>
<keyword evidence="4 6" id="KW-1133">Transmembrane helix</keyword>
<dbReference type="EMBL" id="CP012275">
    <property type="protein sequence ID" value="AMV63083.1"/>
    <property type="molecule type" value="Genomic_DNA"/>
</dbReference>
<proteinExistence type="inferred from homology"/>
<evidence type="ECO:0000256" key="4">
    <source>
        <dbReference type="ARBA" id="ARBA00022989"/>
    </source>
</evidence>
<dbReference type="GO" id="GO:0005886">
    <property type="term" value="C:plasma membrane"/>
    <property type="evidence" value="ECO:0007669"/>
    <property type="project" value="UniProtKB-SubCell"/>
</dbReference>
<dbReference type="AlphaFoldDB" id="A0A0R2HUC5"/>
<gene>
    <name evidence="7" type="ORF">ADU70_1603</name>
    <name evidence="8" type="ORF">ADU72_1093</name>
</gene>
<evidence type="ECO:0000256" key="1">
    <source>
        <dbReference type="ARBA" id="ARBA00004141"/>
    </source>
</evidence>
<dbReference type="OrthoDB" id="2324380at2"/>
<feature type="transmembrane region" description="Helical" evidence="6">
    <location>
        <begin position="69"/>
        <end position="92"/>
    </location>
</feature>
<dbReference type="PANTHER" id="PTHR43701:SF5">
    <property type="entry name" value="MEMBRANE TRANSPORTER PROTEIN-RELATED"/>
    <property type="match status" value="1"/>
</dbReference>
<dbReference type="KEGG" id="pdm:ADU72_1093"/>
<feature type="transmembrane region" description="Helical" evidence="6">
    <location>
        <begin position="6"/>
        <end position="32"/>
    </location>
</feature>
<keyword evidence="5 6" id="KW-0472">Membrane</keyword>
<comment type="similarity">
    <text evidence="2 6">Belongs to the 4-toluene sulfonate uptake permease (TSUP) (TC 2.A.102) family.</text>
</comment>
<feature type="transmembrane region" description="Helical" evidence="6">
    <location>
        <begin position="137"/>
        <end position="163"/>
    </location>
</feature>
<feature type="transmembrane region" description="Helical" evidence="6">
    <location>
        <begin position="99"/>
        <end position="117"/>
    </location>
</feature>
<dbReference type="InterPro" id="IPR051598">
    <property type="entry name" value="TSUP/Inactive_protease-like"/>
</dbReference>
<accession>A0A0R2HUC5</accession>
<evidence type="ECO:0000256" key="6">
    <source>
        <dbReference type="RuleBase" id="RU363041"/>
    </source>
</evidence>
<dbReference type="InterPro" id="IPR002781">
    <property type="entry name" value="TM_pro_TauE-like"/>
</dbReference>